<dbReference type="InterPro" id="IPR050338">
    <property type="entry name" value="DisA"/>
</dbReference>
<dbReference type="PANTHER" id="PTHR34185">
    <property type="entry name" value="DIADENYLATE CYCLASE"/>
    <property type="match status" value="1"/>
</dbReference>
<dbReference type="InterPro" id="IPR036888">
    <property type="entry name" value="DNA_integrity_DisA_N_sf"/>
</dbReference>
<evidence type="ECO:0000259" key="11">
    <source>
        <dbReference type="PROSITE" id="PS51794"/>
    </source>
</evidence>
<comment type="catalytic activity">
    <reaction evidence="1 10">
        <text>2 ATP = 3',3'-c-di-AMP + 2 diphosphate</text>
        <dbReference type="Rhea" id="RHEA:35655"/>
        <dbReference type="ChEBI" id="CHEBI:30616"/>
        <dbReference type="ChEBI" id="CHEBI:33019"/>
        <dbReference type="ChEBI" id="CHEBI:71500"/>
        <dbReference type="EC" id="2.7.7.85"/>
    </reaction>
</comment>
<keyword evidence="7 10" id="KW-0067">ATP-binding</keyword>
<dbReference type="GO" id="GO:0106408">
    <property type="term" value="F:diadenylate cyclase activity"/>
    <property type="evidence" value="ECO:0007669"/>
    <property type="project" value="UniProtKB-EC"/>
</dbReference>
<evidence type="ECO:0000256" key="2">
    <source>
        <dbReference type="ARBA" id="ARBA00022475"/>
    </source>
</evidence>
<dbReference type="Pfam" id="PF19293">
    <property type="entry name" value="CdaA_N"/>
    <property type="match status" value="1"/>
</dbReference>
<sequence>MQTDNFLENVNTATVISSIVDLLIVWYVVYLLIRVMKGTKAIQLIKGIFLILIGRSISNFFDLTTTTQMFDTVLEWGFLAVIVIFQPEVRRALEQLGRGSLFRTNGSGSSTTEKDKLREAMIKSVRYMAKRRIGALIVFEKETGLKDYIETGIPIHGNITSELLINIFIPNTPLHDGAMIIQGNTIATAASYLPLSDSNKIAKNLGTRHRAAVGVSEVTDAFTVVVSEETGNISVTYDSRLTKEITLEELDNLLQTHWNILPPLKEGGGLFARK</sequence>
<dbReference type="InterPro" id="IPR014046">
    <property type="entry name" value="C-di-AMP_synthase"/>
</dbReference>
<dbReference type="GO" id="GO:0004016">
    <property type="term" value="F:adenylate cyclase activity"/>
    <property type="evidence" value="ECO:0007669"/>
    <property type="project" value="UniProtKB-UniRule"/>
</dbReference>
<dbReference type="InterPro" id="IPR045585">
    <property type="entry name" value="CdaA_N"/>
</dbReference>
<evidence type="ECO:0000256" key="6">
    <source>
        <dbReference type="ARBA" id="ARBA00022741"/>
    </source>
</evidence>
<keyword evidence="13" id="KW-1185">Reference proteome</keyword>
<keyword evidence="2 10" id="KW-1003">Cell membrane</keyword>
<gene>
    <name evidence="10" type="primary">dacA</name>
    <name evidence="12" type="ORF">FO441_11615</name>
</gene>
<reference evidence="12 13" key="1">
    <citation type="submission" date="2019-07" db="EMBL/GenBank/DDBJ databases">
        <title>Salinicoccus cyprini sp. nov., isolated from gastro-intestinal tract of mirror carp, Cyprinus carpio var. specularis, collected from Gobind Sagar Reservoir, Himachal Pradesh, India.</title>
        <authorList>
            <person name="Talwar C."/>
            <person name="Singh A.K."/>
            <person name="Lal R."/>
            <person name="Negi R.K."/>
        </authorList>
    </citation>
    <scope>NUCLEOTIDE SEQUENCE [LARGE SCALE GENOMIC DNA]</scope>
    <source>
        <strain evidence="12 13">CT19</strain>
    </source>
</reference>
<comment type="similarity">
    <text evidence="10">Belongs to the adenylate cyclase family. DacA/CdaA subfamily.</text>
</comment>
<dbReference type="PANTHER" id="PTHR34185:SF1">
    <property type="entry name" value="DIADENYLATE CYCLASE"/>
    <property type="match status" value="1"/>
</dbReference>
<feature type="domain" description="DAC" evidence="11">
    <location>
        <begin position="86"/>
        <end position="249"/>
    </location>
</feature>
<keyword evidence="5 10" id="KW-0548">Nucleotidyltransferase</keyword>
<dbReference type="Proteomes" id="UP000315103">
    <property type="component" value="Unassembled WGS sequence"/>
</dbReference>
<evidence type="ECO:0000313" key="12">
    <source>
        <dbReference type="EMBL" id="TVT26649.1"/>
    </source>
</evidence>
<evidence type="ECO:0000256" key="5">
    <source>
        <dbReference type="ARBA" id="ARBA00022695"/>
    </source>
</evidence>
<dbReference type="Pfam" id="PF02457">
    <property type="entry name" value="DAC"/>
    <property type="match status" value="1"/>
</dbReference>
<name>A0A558AQV9_9STAP</name>
<keyword evidence="9 10" id="KW-0472">Membrane</keyword>
<dbReference type="GO" id="GO:0005524">
    <property type="term" value="F:ATP binding"/>
    <property type="evidence" value="ECO:0007669"/>
    <property type="project" value="UniProtKB-UniRule"/>
</dbReference>
<dbReference type="FunFam" id="3.40.1700.10:FF:000002">
    <property type="entry name" value="Diadenylate cyclase"/>
    <property type="match status" value="1"/>
</dbReference>
<comment type="function">
    <text evidence="10">Catalyzes the condensation of 2 ATP molecules into cyclic di-AMP (c-di-AMP), a second messenger used to regulate differing processes in different bacteria.</text>
</comment>
<evidence type="ECO:0000256" key="8">
    <source>
        <dbReference type="ARBA" id="ARBA00022989"/>
    </source>
</evidence>
<dbReference type="RefSeq" id="WP_145290347.1">
    <property type="nucleotide sequence ID" value="NZ_VMSJ01000006.1"/>
</dbReference>
<comment type="subcellular location">
    <subcellularLocation>
        <location evidence="10">Cell membrane</location>
        <topology evidence="10">Single-pass membrane protein</topology>
    </subcellularLocation>
</comment>
<dbReference type="GO" id="GO:0005886">
    <property type="term" value="C:plasma membrane"/>
    <property type="evidence" value="ECO:0007669"/>
    <property type="project" value="UniProtKB-SubCell"/>
</dbReference>
<dbReference type="Gene3D" id="3.40.1700.10">
    <property type="entry name" value="DNA integrity scanning protein, DisA, N-terminal domain"/>
    <property type="match status" value="1"/>
</dbReference>
<dbReference type="AlphaFoldDB" id="A0A558AQV9"/>
<dbReference type="HAMAP" id="MF_01499">
    <property type="entry name" value="DacA"/>
    <property type="match status" value="1"/>
</dbReference>
<evidence type="ECO:0000256" key="3">
    <source>
        <dbReference type="ARBA" id="ARBA00022679"/>
    </source>
</evidence>
<dbReference type="EMBL" id="VMSJ01000006">
    <property type="protein sequence ID" value="TVT26649.1"/>
    <property type="molecule type" value="Genomic_DNA"/>
</dbReference>
<keyword evidence="4 10" id="KW-0812">Transmembrane</keyword>
<dbReference type="NCBIfam" id="TIGR00159">
    <property type="entry name" value="diadenylate cyclase CdaA"/>
    <property type="match status" value="1"/>
</dbReference>
<proteinExistence type="inferred from homology"/>
<dbReference type="GO" id="GO:0006171">
    <property type="term" value="P:cAMP biosynthetic process"/>
    <property type="evidence" value="ECO:0007669"/>
    <property type="project" value="InterPro"/>
</dbReference>
<dbReference type="InterPro" id="IPR034701">
    <property type="entry name" value="CdaA"/>
</dbReference>
<dbReference type="SUPFAM" id="SSF143597">
    <property type="entry name" value="YojJ-like"/>
    <property type="match status" value="1"/>
</dbReference>
<organism evidence="12 13">
    <name type="scientific">Salinicoccus cyprini</name>
    <dbReference type="NCBI Taxonomy" id="2493691"/>
    <lineage>
        <taxon>Bacteria</taxon>
        <taxon>Bacillati</taxon>
        <taxon>Bacillota</taxon>
        <taxon>Bacilli</taxon>
        <taxon>Bacillales</taxon>
        <taxon>Staphylococcaceae</taxon>
        <taxon>Salinicoccus</taxon>
    </lineage>
</organism>
<evidence type="ECO:0000313" key="13">
    <source>
        <dbReference type="Proteomes" id="UP000315103"/>
    </source>
</evidence>
<comment type="subunit">
    <text evidence="10">Probably a homodimer.</text>
</comment>
<keyword evidence="8 10" id="KW-1133">Transmembrane helix</keyword>
<evidence type="ECO:0000256" key="7">
    <source>
        <dbReference type="ARBA" id="ARBA00022840"/>
    </source>
</evidence>
<evidence type="ECO:0000256" key="4">
    <source>
        <dbReference type="ARBA" id="ARBA00022692"/>
    </source>
</evidence>
<accession>A0A558AQV9</accession>
<protein>
    <recommendedName>
        <fullName evidence="10">Diadenylate cyclase</fullName>
        <shortName evidence="10">DAC</shortName>
        <ecNumber evidence="10">2.7.7.85</ecNumber>
    </recommendedName>
    <alternativeName>
        <fullName evidence="10">Cyclic-di-AMP synthase</fullName>
        <shortName evidence="10">c-di-AMP synthase</shortName>
    </alternativeName>
</protein>
<dbReference type="InterPro" id="IPR003390">
    <property type="entry name" value="DNA_integrity_scan_DisA_N"/>
</dbReference>
<dbReference type="PIRSF" id="PIRSF004793">
    <property type="entry name" value="UCP004793"/>
    <property type="match status" value="1"/>
</dbReference>
<dbReference type="PROSITE" id="PS51794">
    <property type="entry name" value="DAC"/>
    <property type="match status" value="1"/>
</dbReference>
<dbReference type="OrthoDB" id="9807385at2"/>
<feature type="transmembrane region" description="Helical" evidence="10">
    <location>
        <begin position="12"/>
        <end position="32"/>
    </location>
</feature>
<evidence type="ECO:0000256" key="1">
    <source>
        <dbReference type="ARBA" id="ARBA00000877"/>
    </source>
</evidence>
<keyword evidence="3 10" id="KW-0808">Transferase</keyword>
<evidence type="ECO:0000256" key="9">
    <source>
        <dbReference type="ARBA" id="ARBA00023136"/>
    </source>
</evidence>
<keyword evidence="6 10" id="KW-0547">Nucleotide-binding</keyword>
<evidence type="ECO:0000256" key="10">
    <source>
        <dbReference type="HAMAP-Rule" id="MF_01499"/>
    </source>
</evidence>
<comment type="caution">
    <text evidence="12">The sequence shown here is derived from an EMBL/GenBank/DDBJ whole genome shotgun (WGS) entry which is preliminary data.</text>
</comment>
<dbReference type="EC" id="2.7.7.85" evidence="10"/>